<keyword evidence="6" id="KW-1185">Reference proteome</keyword>
<feature type="domain" description="HVO-0513-like N-terminal" evidence="4">
    <location>
        <begin position="2"/>
        <end position="89"/>
    </location>
</feature>
<dbReference type="EMBL" id="JBHSZI010000001">
    <property type="protein sequence ID" value="MFC7056982.1"/>
    <property type="molecule type" value="Genomic_DNA"/>
</dbReference>
<dbReference type="Pfam" id="PF24278">
    <property type="entry name" value="HVO_0513_N"/>
    <property type="match status" value="1"/>
</dbReference>
<accession>A0ABD5VW11</accession>
<reference evidence="5 6" key="1">
    <citation type="journal article" date="2019" name="Int. J. Syst. Evol. Microbiol.">
        <title>The Global Catalogue of Microorganisms (GCM) 10K type strain sequencing project: providing services to taxonomists for standard genome sequencing and annotation.</title>
        <authorList>
            <consortium name="The Broad Institute Genomics Platform"/>
            <consortium name="The Broad Institute Genome Sequencing Center for Infectious Disease"/>
            <person name="Wu L."/>
            <person name="Ma J."/>
        </authorList>
    </citation>
    <scope>NUCLEOTIDE SEQUENCE [LARGE SCALE GENOMIC DNA]</scope>
    <source>
        <strain evidence="5 6">JCM 30072</strain>
    </source>
</reference>
<keyword evidence="2" id="KW-0804">Transcription</keyword>
<evidence type="ECO:0000313" key="6">
    <source>
        <dbReference type="Proteomes" id="UP001596445"/>
    </source>
</evidence>
<evidence type="ECO:0000256" key="1">
    <source>
        <dbReference type="ARBA" id="ARBA00023015"/>
    </source>
</evidence>
<protein>
    <submittedName>
        <fullName evidence="5">Helix-turn-helix domain-containing protein</fullName>
    </submittedName>
</protein>
<dbReference type="InterPro" id="IPR007050">
    <property type="entry name" value="HTH_bacterioopsin"/>
</dbReference>
<evidence type="ECO:0000256" key="2">
    <source>
        <dbReference type="ARBA" id="ARBA00023163"/>
    </source>
</evidence>
<gene>
    <name evidence="5" type="ORF">ACFQQG_00805</name>
</gene>
<comment type="caution">
    <text evidence="5">The sequence shown here is derived from an EMBL/GenBank/DDBJ whole genome shotgun (WGS) entry which is preliminary data.</text>
</comment>
<keyword evidence="1" id="KW-0805">Transcription regulation</keyword>
<dbReference type="InterPro" id="IPR056493">
    <property type="entry name" value="HVO_0513_N"/>
</dbReference>
<sequence>MNASSVVEGFTISGDKSGYVYSHFEASPQTREMLERREAGDFLIEMPIKYTTDGARKFTLIGTEESLLELTELFEIGDTNIELVSMGPYSPESRGVFSDLTDRQREILETALQMGYYENPAKRLSKRLHRN</sequence>
<dbReference type="Pfam" id="PF04967">
    <property type="entry name" value="HTH_10"/>
    <property type="match status" value="1"/>
</dbReference>
<dbReference type="AlphaFoldDB" id="A0ABD5VW11"/>
<evidence type="ECO:0000313" key="5">
    <source>
        <dbReference type="EMBL" id="MFC7056982.1"/>
    </source>
</evidence>
<proteinExistence type="predicted"/>
<dbReference type="RefSeq" id="WP_382183684.1">
    <property type="nucleotide sequence ID" value="NZ_JBHSZI010000001.1"/>
</dbReference>
<dbReference type="Proteomes" id="UP001596445">
    <property type="component" value="Unassembled WGS sequence"/>
</dbReference>
<evidence type="ECO:0000259" key="4">
    <source>
        <dbReference type="Pfam" id="PF24278"/>
    </source>
</evidence>
<feature type="domain" description="HTH bat-type" evidence="3">
    <location>
        <begin position="100"/>
        <end position="123"/>
    </location>
</feature>
<name>A0ABD5VW11_9EURY</name>
<organism evidence="5 6">
    <name type="scientific">Halovenus salina</name>
    <dbReference type="NCBI Taxonomy" id="1510225"/>
    <lineage>
        <taxon>Archaea</taxon>
        <taxon>Methanobacteriati</taxon>
        <taxon>Methanobacteriota</taxon>
        <taxon>Stenosarchaea group</taxon>
        <taxon>Halobacteria</taxon>
        <taxon>Halobacteriales</taxon>
        <taxon>Haloarculaceae</taxon>
        <taxon>Halovenus</taxon>
    </lineage>
</organism>
<evidence type="ECO:0000259" key="3">
    <source>
        <dbReference type="Pfam" id="PF04967"/>
    </source>
</evidence>